<proteinExistence type="predicted"/>
<sequence length="405" mass="42622">MLGKLAFSGMQHEGHFMKRILLASAALTAFAGAAAAEISFNGDARLGYNDTAIENDGFYWRLRMNIAASQELDNGLTFGGSVRFDLIDNGYISDPALDTNNLKLFLEAGELGGLYFGDYEFSAVDAWKAAGPMFADGFSEQDGEKTLRGDINYGNVAVSVSTPISSTTGNDNASESQLGQWNFAASTTFGAFDVVFAYQGEGDDDYFAEAALGDDINPNEIIGLSVGTTFAGASVRLAYATTDYKVAGTTQSSLGLTATYPLGPVALTGWVIFEDGDVSDAMDEDLFYGARVAYAANGFSISADYGERLANNLSIGGRDARLAVEGGYDLGNGINLKAGYLSRDSWSIGSGEAYYVGGTYDLGAGATLLVSYADADDTSAGYLSDDEVGAPAYQNGATIEVSFKF</sequence>
<dbReference type="InterPro" id="IPR033900">
    <property type="entry name" value="Gram_neg_porin_domain"/>
</dbReference>
<dbReference type="GO" id="GO:0016020">
    <property type="term" value="C:membrane"/>
    <property type="evidence" value="ECO:0007669"/>
    <property type="project" value="InterPro"/>
</dbReference>
<dbReference type="AlphaFoldDB" id="F9Y6M8"/>
<feature type="domain" description="Porin" evidence="1">
    <location>
        <begin position="23"/>
        <end position="340"/>
    </location>
</feature>
<dbReference type="SUPFAM" id="SSF56935">
    <property type="entry name" value="Porins"/>
    <property type="match status" value="1"/>
</dbReference>
<dbReference type="OrthoDB" id="7874340at2"/>
<evidence type="ECO:0000259" key="1">
    <source>
        <dbReference type="Pfam" id="PF13609"/>
    </source>
</evidence>
<evidence type="ECO:0000313" key="3">
    <source>
        <dbReference type="Proteomes" id="UP000000692"/>
    </source>
</evidence>
<accession>F9Y6M8</accession>
<organism evidence="2 3">
    <name type="scientific">Ketogulonicigenium vulgare (strain WSH-001)</name>
    <dbReference type="NCBI Taxonomy" id="759362"/>
    <lineage>
        <taxon>Bacteria</taxon>
        <taxon>Pseudomonadati</taxon>
        <taxon>Pseudomonadota</taxon>
        <taxon>Alphaproteobacteria</taxon>
        <taxon>Rhodobacterales</taxon>
        <taxon>Roseobacteraceae</taxon>
        <taxon>Ketogulonicigenium</taxon>
    </lineage>
</organism>
<keyword evidence="3" id="KW-1185">Reference proteome</keyword>
<reference evidence="2 3" key="1">
    <citation type="journal article" date="2011" name="J. Bacteriol.">
        <title>Complete genome sequence of the industrial strain Ketogulonicigenium vulgare WSH-001.</title>
        <authorList>
            <person name="Liu L."/>
            <person name="Li Y."/>
            <person name="Zhang J."/>
            <person name="Zhou Z."/>
            <person name="Liu J."/>
            <person name="Li X."/>
            <person name="Zhou J."/>
            <person name="Du G."/>
            <person name="Wang L."/>
            <person name="Chen J."/>
        </authorList>
    </citation>
    <scope>NUCLEOTIDE SEQUENCE [LARGE SCALE GENOMIC DNA]</scope>
    <source>
        <strain evidence="2 3">WSH-001</strain>
    </source>
</reference>
<name>F9Y6M8_KETVW</name>
<dbReference type="KEGG" id="kvl:KVU_2309"/>
<dbReference type="Gene3D" id="2.40.160.10">
    <property type="entry name" value="Porin"/>
    <property type="match status" value="1"/>
</dbReference>
<dbReference type="EMBL" id="CP002018">
    <property type="protein sequence ID" value="AEM42148.1"/>
    <property type="molecule type" value="Genomic_DNA"/>
</dbReference>
<dbReference type="Proteomes" id="UP000000692">
    <property type="component" value="Chromosome"/>
</dbReference>
<gene>
    <name evidence="2" type="ordered locus">KVU_2309</name>
</gene>
<dbReference type="GO" id="GO:0015288">
    <property type="term" value="F:porin activity"/>
    <property type="evidence" value="ECO:0007669"/>
    <property type="project" value="InterPro"/>
</dbReference>
<dbReference type="HOGENOM" id="CLU_058225_0_0_5"/>
<evidence type="ECO:0000313" key="2">
    <source>
        <dbReference type="EMBL" id="AEM42148.1"/>
    </source>
</evidence>
<protein>
    <submittedName>
        <fullName evidence="2">Putative porin</fullName>
    </submittedName>
</protein>
<dbReference type="InterPro" id="IPR023614">
    <property type="entry name" value="Porin_dom_sf"/>
</dbReference>
<dbReference type="Pfam" id="PF13609">
    <property type="entry name" value="Porin_4"/>
    <property type="match status" value="1"/>
</dbReference>
<dbReference type="eggNOG" id="ENOG502ZEUX">
    <property type="taxonomic scope" value="Bacteria"/>
</dbReference>